<sequence length="127" mass="13922">MGSFQQFLDDQKISPAVLLRRSRQLESQSAADRVLKRKRSERRREKEGQQKPYAEPGLGKPRSGRGLSEQQLAAAREDRPVSPRVRSKVVRAVNALLTKNGGTPVDAKALFGAVTARVGPTTKKASS</sequence>
<name>A0A3A8HZQ8_9BACT</name>
<dbReference type="OrthoDB" id="5383140at2"/>
<gene>
    <name evidence="2" type="ORF">D7V88_32275</name>
</gene>
<dbReference type="Proteomes" id="UP000268094">
    <property type="component" value="Unassembled WGS sequence"/>
</dbReference>
<keyword evidence="3" id="KW-1185">Reference proteome</keyword>
<dbReference type="EMBL" id="RAVZ01000306">
    <property type="protein sequence ID" value="RKG76385.1"/>
    <property type="molecule type" value="Genomic_DNA"/>
</dbReference>
<organism evidence="2 3">
    <name type="scientific">Corallococcus terminator</name>
    <dbReference type="NCBI Taxonomy" id="2316733"/>
    <lineage>
        <taxon>Bacteria</taxon>
        <taxon>Pseudomonadati</taxon>
        <taxon>Myxococcota</taxon>
        <taxon>Myxococcia</taxon>
        <taxon>Myxococcales</taxon>
        <taxon>Cystobacterineae</taxon>
        <taxon>Myxococcaceae</taxon>
        <taxon>Corallococcus</taxon>
    </lineage>
</organism>
<dbReference type="RefSeq" id="WP_120544461.1">
    <property type="nucleotide sequence ID" value="NZ_RAVZ01000306.1"/>
</dbReference>
<comment type="caution">
    <text evidence="2">The sequence shown here is derived from an EMBL/GenBank/DDBJ whole genome shotgun (WGS) entry which is preliminary data.</text>
</comment>
<accession>A0A3A8HZQ8</accession>
<dbReference type="AlphaFoldDB" id="A0A3A8HZQ8"/>
<protein>
    <submittedName>
        <fullName evidence="2">Uncharacterized protein</fullName>
    </submittedName>
</protein>
<evidence type="ECO:0000313" key="2">
    <source>
        <dbReference type="EMBL" id="RKG76385.1"/>
    </source>
</evidence>
<proteinExistence type="predicted"/>
<reference evidence="3" key="1">
    <citation type="submission" date="2018-09" db="EMBL/GenBank/DDBJ databases">
        <authorList>
            <person name="Livingstone P.G."/>
            <person name="Whitworth D.E."/>
        </authorList>
    </citation>
    <scope>NUCLEOTIDE SEQUENCE [LARGE SCALE GENOMIC DNA]</scope>
    <source>
        <strain evidence="3">CA054A</strain>
    </source>
</reference>
<feature type="region of interest" description="Disordered" evidence="1">
    <location>
        <begin position="21"/>
        <end position="85"/>
    </location>
</feature>
<evidence type="ECO:0000313" key="3">
    <source>
        <dbReference type="Proteomes" id="UP000268094"/>
    </source>
</evidence>
<evidence type="ECO:0000256" key="1">
    <source>
        <dbReference type="SAM" id="MobiDB-lite"/>
    </source>
</evidence>